<organism evidence="2 3">
    <name type="scientific">Dokdonia donghaensis DSW-1</name>
    <dbReference type="NCBI Taxonomy" id="1300343"/>
    <lineage>
        <taxon>Bacteria</taxon>
        <taxon>Pseudomonadati</taxon>
        <taxon>Bacteroidota</taxon>
        <taxon>Flavobacteriia</taxon>
        <taxon>Flavobacteriales</taxon>
        <taxon>Flavobacteriaceae</taxon>
        <taxon>Dokdonia</taxon>
    </lineage>
</organism>
<dbReference type="KEGG" id="ddo:I597_2609"/>
<evidence type="ECO:0000313" key="2">
    <source>
        <dbReference type="EMBL" id="KGO06112.1"/>
    </source>
</evidence>
<feature type="transmembrane region" description="Helical" evidence="1">
    <location>
        <begin position="12"/>
        <end position="36"/>
    </location>
</feature>
<dbReference type="InterPro" id="IPR025597">
    <property type="entry name" value="DUF4345"/>
</dbReference>
<dbReference type="OrthoDB" id="1188911at2"/>
<dbReference type="RefSeq" id="WP_035325124.1">
    <property type="nucleotide sequence ID" value="NZ_CP015125.1"/>
</dbReference>
<dbReference type="EMBL" id="JSAQ01000001">
    <property type="protein sequence ID" value="KGO06112.1"/>
    <property type="molecule type" value="Genomic_DNA"/>
</dbReference>
<evidence type="ECO:0008006" key="4">
    <source>
        <dbReference type="Google" id="ProtNLM"/>
    </source>
</evidence>
<feature type="transmembrane region" description="Helical" evidence="1">
    <location>
        <begin position="77"/>
        <end position="97"/>
    </location>
</feature>
<comment type="caution">
    <text evidence="2">The sequence shown here is derived from an EMBL/GenBank/DDBJ whole genome shotgun (WGS) entry which is preliminary data.</text>
</comment>
<reference evidence="2 3" key="1">
    <citation type="submission" date="2014-10" db="EMBL/GenBank/DDBJ databases">
        <title>Draft genome sequence of the proteorhodopsin-containing marine bacterium Dokdonia donghaensis.</title>
        <authorList>
            <person name="Gomez-Consarnau L."/>
            <person name="Gonzalez J.M."/>
            <person name="Riedel T."/>
            <person name="Jaenicke S."/>
            <person name="Wagner-Doebler I."/>
            <person name="Fuhrman J.A."/>
        </authorList>
    </citation>
    <scope>NUCLEOTIDE SEQUENCE [LARGE SCALE GENOMIC DNA]</scope>
    <source>
        <strain evidence="2 3">DSW-1</strain>
    </source>
</reference>
<keyword evidence="1" id="KW-1133">Transmembrane helix</keyword>
<dbReference type="Proteomes" id="UP000030140">
    <property type="component" value="Unassembled WGS sequence"/>
</dbReference>
<keyword evidence="1" id="KW-0472">Membrane</keyword>
<keyword evidence="1" id="KW-0812">Transmembrane</keyword>
<name>A0A0A2GSD5_9FLAO</name>
<evidence type="ECO:0000256" key="1">
    <source>
        <dbReference type="SAM" id="Phobius"/>
    </source>
</evidence>
<accession>A0A0A2GSD5</accession>
<feature type="transmembrane region" description="Helical" evidence="1">
    <location>
        <begin position="103"/>
        <end position="125"/>
    </location>
</feature>
<evidence type="ECO:0000313" key="3">
    <source>
        <dbReference type="Proteomes" id="UP000030140"/>
    </source>
</evidence>
<dbReference type="AlphaFoldDB" id="A0A0A2GSD5"/>
<dbReference type="Pfam" id="PF14248">
    <property type="entry name" value="DUF4345"/>
    <property type="match status" value="1"/>
</dbReference>
<gene>
    <name evidence="2" type="ORF">NV36_04180</name>
</gene>
<keyword evidence="3" id="KW-1185">Reference proteome</keyword>
<sequence>MSKLPKQAHLILSASIVIVMAFVYGANPSVILFDIFGFKVQDLELKNIFRAIMGVYLALGVYWLYGVVKPMHWERATLFNVLFMGGLTAGRLISTLLDGWSPQYGLGMIGEAILTVWGLWNLNYYTQKNLRSRS</sequence>
<dbReference type="PATRIC" id="fig|1300343.5.peg.2652"/>
<feature type="transmembrane region" description="Helical" evidence="1">
    <location>
        <begin position="48"/>
        <end position="65"/>
    </location>
</feature>
<proteinExistence type="predicted"/>
<protein>
    <recommendedName>
        <fullName evidence="4">DUF4345 domain-containing protein</fullName>
    </recommendedName>
</protein>